<feature type="domain" description="Sensor histidine kinase NatK-like C-terminal" evidence="2">
    <location>
        <begin position="332"/>
        <end position="425"/>
    </location>
</feature>
<dbReference type="SUPFAM" id="SSF55874">
    <property type="entry name" value="ATPase domain of HSP90 chaperone/DNA topoisomerase II/histidine kinase"/>
    <property type="match status" value="1"/>
</dbReference>
<dbReference type="STRING" id="71451.RV07_GL004364"/>
<evidence type="ECO:0000313" key="5">
    <source>
        <dbReference type="Proteomes" id="UP000013783"/>
    </source>
</evidence>
<evidence type="ECO:0000259" key="2">
    <source>
        <dbReference type="Pfam" id="PF14501"/>
    </source>
</evidence>
<dbReference type="RefSeq" id="WP_010740863.1">
    <property type="nucleotide sequence ID" value="NZ_KB946250.1"/>
</dbReference>
<reference evidence="4 6" key="2">
    <citation type="submission" date="2013-03" db="EMBL/GenBank/DDBJ databases">
        <title>The Genome Sequence of Enterococcus malodoratus ATCC_43197 (PacBio/Illumina hybrid assembly).</title>
        <authorList>
            <consortium name="The Broad Institute Genomics Platform"/>
            <consortium name="The Broad Institute Genome Sequencing Center for Infectious Disease"/>
            <person name="Earl A."/>
            <person name="Russ C."/>
            <person name="Gilmore M."/>
            <person name="Surin D."/>
            <person name="Walker B."/>
            <person name="Young S."/>
            <person name="Zeng Q."/>
            <person name="Gargeya S."/>
            <person name="Fitzgerald M."/>
            <person name="Haas B."/>
            <person name="Abouelleil A."/>
            <person name="Allen A.W."/>
            <person name="Alvarado L."/>
            <person name="Arachchi H.M."/>
            <person name="Berlin A.M."/>
            <person name="Chapman S.B."/>
            <person name="Gainer-Dewar J."/>
            <person name="Goldberg J."/>
            <person name="Griggs A."/>
            <person name="Gujja S."/>
            <person name="Hansen M."/>
            <person name="Howarth C."/>
            <person name="Imamovic A."/>
            <person name="Ireland A."/>
            <person name="Larimer J."/>
            <person name="McCowan C."/>
            <person name="Murphy C."/>
            <person name="Pearson M."/>
            <person name="Poon T.W."/>
            <person name="Priest M."/>
            <person name="Roberts A."/>
            <person name="Saif S."/>
            <person name="Shea T."/>
            <person name="Sisk P."/>
            <person name="Sykes S."/>
            <person name="Wortman J."/>
            <person name="Nusbaum C."/>
            <person name="Birren B."/>
        </authorList>
    </citation>
    <scope>NUCLEOTIDE SEQUENCE [LARGE SCALE GENOMIC DNA]</scope>
    <source>
        <strain evidence="4 6">ATCC 43197</strain>
    </source>
</reference>
<comment type="caution">
    <text evidence="3">The sequence shown here is derived from an EMBL/GenBank/DDBJ whole genome shotgun (WGS) entry which is preliminary data.</text>
</comment>
<dbReference type="EMBL" id="ASWA01000004">
    <property type="protein sequence ID" value="EOT64195.1"/>
    <property type="molecule type" value="Genomic_DNA"/>
</dbReference>
<dbReference type="Proteomes" id="UP000013783">
    <property type="component" value="Unassembled WGS sequence"/>
</dbReference>
<feature type="transmembrane region" description="Helical" evidence="1">
    <location>
        <begin position="37"/>
        <end position="54"/>
    </location>
</feature>
<organism evidence="3 5">
    <name type="scientific">Enterococcus malodoratus ATCC 43197</name>
    <dbReference type="NCBI Taxonomy" id="1158601"/>
    <lineage>
        <taxon>Bacteria</taxon>
        <taxon>Bacillati</taxon>
        <taxon>Bacillota</taxon>
        <taxon>Bacilli</taxon>
        <taxon>Lactobacillales</taxon>
        <taxon>Enterococcaceae</taxon>
        <taxon>Enterococcus</taxon>
    </lineage>
</organism>
<reference evidence="3 5" key="1">
    <citation type="submission" date="2013-02" db="EMBL/GenBank/DDBJ databases">
        <title>The Genome Sequence of Enterococcus malodoratus ATCC_43197.</title>
        <authorList>
            <consortium name="The Broad Institute Genome Sequencing Platform"/>
            <consortium name="The Broad Institute Genome Sequencing Center for Infectious Disease"/>
            <person name="Earl A.M."/>
            <person name="Gilmore M.S."/>
            <person name="Lebreton F."/>
            <person name="Walker B."/>
            <person name="Young S.K."/>
            <person name="Zeng Q."/>
            <person name="Gargeya S."/>
            <person name="Fitzgerald M."/>
            <person name="Haas B."/>
            <person name="Abouelleil A."/>
            <person name="Alvarado L."/>
            <person name="Arachchi H.M."/>
            <person name="Berlin A.M."/>
            <person name="Chapman S.B."/>
            <person name="Dewar J."/>
            <person name="Goldberg J."/>
            <person name="Griggs A."/>
            <person name="Gujja S."/>
            <person name="Hansen M."/>
            <person name="Howarth C."/>
            <person name="Imamovic A."/>
            <person name="Larimer J."/>
            <person name="McCowan C."/>
            <person name="Murphy C."/>
            <person name="Neiman D."/>
            <person name="Pearson M."/>
            <person name="Priest M."/>
            <person name="Roberts A."/>
            <person name="Saif S."/>
            <person name="Shea T."/>
            <person name="Sisk P."/>
            <person name="Sykes S."/>
            <person name="Wortman J."/>
            <person name="Nusbaum C."/>
            <person name="Birren B."/>
        </authorList>
    </citation>
    <scope>NUCLEOTIDE SEQUENCE [LARGE SCALE GENOMIC DNA]</scope>
    <source>
        <strain evidence="3 5">ATCC 43197</strain>
    </source>
</reference>
<feature type="transmembrane region" description="Helical" evidence="1">
    <location>
        <begin position="194"/>
        <end position="211"/>
    </location>
</feature>
<dbReference type="InterPro" id="IPR032834">
    <property type="entry name" value="NatK-like_C"/>
</dbReference>
<dbReference type="PATRIC" id="fig|1158601.3.peg.1999"/>
<dbReference type="GO" id="GO:0042802">
    <property type="term" value="F:identical protein binding"/>
    <property type="evidence" value="ECO:0007669"/>
    <property type="project" value="TreeGrafter"/>
</dbReference>
<feature type="transmembrane region" description="Helical" evidence="1">
    <location>
        <begin position="95"/>
        <end position="118"/>
    </location>
</feature>
<gene>
    <name evidence="4" type="ORF">I585_03392</name>
    <name evidence="3" type="ORF">UAI_02028</name>
</gene>
<proteinExistence type="predicted"/>
<dbReference type="OrthoDB" id="3173688at2"/>
<dbReference type="AlphaFoldDB" id="R2R9Y5"/>
<evidence type="ECO:0000256" key="1">
    <source>
        <dbReference type="SAM" id="Phobius"/>
    </source>
</evidence>
<evidence type="ECO:0000313" key="4">
    <source>
        <dbReference type="EMBL" id="EOT64195.1"/>
    </source>
</evidence>
<keyword evidence="1" id="KW-1133">Transmembrane helix</keyword>
<dbReference type="eggNOG" id="COG3290">
    <property type="taxonomic scope" value="Bacteria"/>
</dbReference>
<dbReference type="Pfam" id="PF14501">
    <property type="entry name" value="HATPase_c_5"/>
    <property type="match status" value="1"/>
</dbReference>
<feature type="transmembrane region" description="Helical" evidence="1">
    <location>
        <begin position="161"/>
        <end position="182"/>
    </location>
</feature>
<evidence type="ECO:0000313" key="6">
    <source>
        <dbReference type="Proteomes" id="UP000014148"/>
    </source>
</evidence>
<feature type="transmembrane region" description="Helical" evidence="1">
    <location>
        <begin position="130"/>
        <end position="149"/>
    </location>
</feature>
<keyword evidence="1" id="KW-0812">Transmembrane</keyword>
<dbReference type="PANTHER" id="PTHR40448:SF1">
    <property type="entry name" value="TWO-COMPONENT SENSOR HISTIDINE KINASE"/>
    <property type="match status" value="1"/>
</dbReference>
<evidence type="ECO:0000313" key="3">
    <source>
        <dbReference type="EMBL" id="EOH77391.1"/>
    </source>
</evidence>
<protein>
    <recommendedName>
        <fullName evidence="2">Sensor histidine kinase NatK-like C-terminal domain-containing protein</fullName>
    </recommendedName>
</protein>
<sequence length="431" mass="49727">MAFLENFVPVTILCTLNSGLLFSSFFPVKSWVPKRALFLLIYLAVIPFYFINIFANNPDAGNLRPVLNLFSTLFFMICVQFFFKGRGYQKCLVAILFIVFTVISEGVLAFLARIVFPIDNMLNLIVESGVGNRIAMLINFLLIFSFWSVRKKRDISIQRNFSIIQLLIASICSLSLGILVISVMSTNQFLTKDYFLMGSFILLLGLFYLGFEMSDNLYKKNQEYQLQEQRHELLEEYYQQVEKHQQEVRKIKHDLKNQLYSIVGYLDMNNEHTANQQINDLIQQLDSSELPSFTQHTGVNALLRLHYQLIKQAGITCEFEIKCPETMNFSDADLSSLIGNILDNAREACEQCQKRKYIQLKMIYFNHSLVVSCENSTEGRVTSLATRKQDSANHGFGMKSIREIIEKHHGQLNYASDDYSFNLSFNLFEQT</sequence>
<dbReference type="Gene3D" id="3.30.565.10">
    <property type="entry name" value="Histidine kinase-like ATPase, C-terminal domain"/>
    <property type="match status" value="1"/>
</dbReference>
<keyword evidence="6" id="KW-1185">Reference proteome</keyword>
<dbReference type="PANTHER" id="PTHR40448">
    <property type="entry name" value="TWO-COMPONENT SENSOR HISTIDINE KINASE"/>
    <property type="match status" value="1"/>
</dbReference>
<dbReference type="Proteomes" id="UP000014148">
    <property type="component" value="Unassembled WGS sequence"/>
</dbReference>
<name>R2R9Y5_9ENTE</name>
<feature type="transmembrane region" description="Helical" evidence="1">
    <location>
        <begin position="66"/>
        <end position="83"/>
    </location>
</feature>
<dbReference type="InterPro" id="IPR036890">
    <property type="entry name" value="HATPase_C_sf"/>
</dbReference>
<dbReference type="EMBL" id="AJAK01000015">
    <property type="protein sequence ID" value="EOH77391.1"/>
    <property type="molecule type" value="Genomic_DNA"/>
</dbReference>
<keyword evidence="1" id="KW-0472">Membrane</keyword>
<feature type="transmembrane region" description="Helical" evidence="1">
    <location>
        <begin position="6"/>
        <end position="25"/>
    </location>
</feature>
<dbReference type="CDD" id="cd16935">
    <property type="entry name" value="HATPase_AgrC-ComD-like"/>
    <property type="match status" value="1"/>
</dbReference>
<accession>R2R9Y5</accession>